<dbReference type="PANTHER" id="PTHR21483">
    <property type="entry name" value="RNA POLYMERASE II-ASSOCIATED PROTEIN 1"/>
    <property type="match status" value="1"/>
</dbReference>
<keyword evidence="3" id="KW-1185">Reference proteome</keyword>
<dbReference type="Proteomes" id="UP000828390">
    <property type="component" value="Unassembled WGS sequence"/>
</dbReference>
<dbReference type="Pfam" id="PF25766">
    <property type="entry name" value="TPR_RPAP1"/>
    <property type="match status" value="1"/>
</dbReference>
<dbReference type="SUPFAM" id="SSF48371">
    <property type="entry name" value="ARM repeat"/>
    <property type="match status" value="1"/>
</dbReference>
<reference evidence="2" key="2">
    <citation type="submission" date="2020-11" db="EMBL/GenBank/DDBJ databases">
        <authorList>
            <person name="McCartney M.A."/>
            <person name="Auch B."/>
            <person name="Kono T."/>
            <person name="Mallez S."/>
            <person name="Becker A."/>
            <person name="Gohl D.M."/>
            <person name="Silverstein K.A.T."/>
            <person name="Koren S."/>
            <person name="Bechman K.B."/>
            <person name="Herman A."/>
            <person name="Abrahante J.E."/>
            <person name="Garbe J."/>
        </authorList>
    </citation>
    <scope>NUCLEOTIDE SEQUENCE</scope>
    <source>
        <strain evidence="2">Duluth1</strain>
        <tissue evidence="2">Whole animal</tissue>
    </source>
</reference>
<organism evidence="2 3">
    <name type="scientific">Dreissena polymorpha</name>
    <name type="common">Zebra mussel</name>
    <name type="synonym">Mytilus polymorpha</name>
    <dbReference type="NCBI Taxonomy" id="45954"/>
    <lineage>
        <taxon>Eukaryota</taxon>
        <taxon>Metazoa</taxon>
        <taxon>Spiralia</taxon>
        <taxon>Lophotrochozoa</taxon>
        <taxon>Mollusca</taxon>
        <taxon>Bivalvia</taxon>
        <taxon>Autobranchia</taxon>
        <taxon>Heteroconchia</taxon>
        <taxon>Euheterodonta</taxon>
        <taxon>Imparidentia</taxon>
        <taxon>Neoheterodontei</taxon>
        <taxon>Myida</taxon>
        <taxon>Dreissenoidea</taxon>
        <taxon>Dreissenidae</taxon>
        <taxon>Dreissena</taxon>
    </lineage>
</organism>
<comment type="caution">
    <text evidence="2">The sequence shown here is derived from an EMBL/GenBank/DDBJ whole genome shotgun (WGS) entry which is preliminary data.</text>
</comment>
<dbReference type="InterPro" id="IPR057989">
    <property type="entry name" value="TPR_RPAP1/MINIYO-like"/>
</dbReference>
<dbReference type="InterPro" id="IPR039913">
    <property type="entry name" value="RPAP1/Rba50"/>
</dbReference>
<dbReference type="GO" id="GO:0006366">
    <property type="term" value="P:transcription by RNA polymerase II"/>
    <property type="evidence" value="ECO:0007669"/>
    <property type="project" value="InterPro"/>
</dbReference>
<evidence type="ECO:0000313" key="3">
    <source>
        <dbReference type="Proteomes" id="UP000828390"/>
    </source>
</evidence>
<protein>
    <recommendedName>
        <fullName evidence="1">RPAP1/MINIYO-like TPR repeats domain-containing protein</fullName>
    </recommendedName>
</protein>
<dbReference type="InterPro" id="IPR016024">
    <property type="entry name" value="ARM-type_fold"/>
</dbReference>
<feature type="non-terminal residue" evidence="2">
    <location>
        <position position="1"/>
    </location>
</feature>
<dbReference type="PANTHER" id="PTHR21483:SF18">
    <property type="entry name" value="RNA POLYMERASE II-ASSOCIATED PROTEIN 1"/>
    <property type="match status" value="1"/>
</dbReference>
<name>A0A9D4L9V7_DREPO</name>
<reference evidence="2" key="1">
    <citation type="journal article" date="2019" name="bioRxiv">
        <title>The Genome of the Zebra Mussel, Dreissena polymorpha: A Resource for Invasive Species Research.</title>
        <authorList>
            <person name="McCartney M.A."/>
            <person name="Auch B."/>
            <person name="Kono T."/>
            <person name="Mallez S."/>
            <person name="Zhang Y."/>
            <person name="Obille A."/>
            <person name="Becker A."/>
            <person name="Abrahante J.E."/>
            <person name="Garbe J."/>
            <person name="Badalamenti J.P."/>
            <person name="Herman A."/>
            <person name="Mangelson H."/>
            <person name="Liachko I."/>
            <person name="Sullivan S."/>
            <person name="Sone E.D."/>
            <person name="Koren S."/>
            <person name="Silverstein K.A.T."/>
            <person name="Beckman K.B."/>
            <person name="Gohl D.M."/>
        </authorList>
    </citation>
    <scope>NUCLEOTIDE SEQUENCE</scope>
    <source>
        <strain evidence="2">Duluth1</strain>
        <tissue evidence="2">Whole animal</tissue>
    </source>
</reference>
<feature type="domain" description="RPAP1/MINIYO-like TPR repeats" evidence="1">
    <location>
        <begin position="689"/>
        <end position="912"/>
    </location>
</feature>
<gene>
    <name evidence="2" type="ORF">DPMN_095704</name>
</gene>
<proteinExistence type="predicted"/>
<evidence type="ECO:0000313" key="2">
    <source>
        <dbReference type="EMBL" id="KAH3853182.1"/>
    </source>
</evidence>
<dbReference type="EMBL" id="JAIWYP010000003">
    <property type="protein sequence ID" value="KAH3853182.1"/>
    <property type="molecule type" value="Genomic_DNA"/>
</dbReference>
<evidence type="ECO:0000259" key="1">
    <source>
        <dbReference type="Pfam" id="PF25766"/>
    </source>
</evidence>
<sequence length="970" mass="109789">AKQGAFTELVESQVLPSILDAGVVFLLRWALDDSMEAVVVAAVCAFNSLLVNHSDEMCLHRTFHWYQGHRVTCQAPIEPESVGIKLPTDLDETPQETDVEVVKKDIILGLVERMNLLPRLCYVLNKVRPQAPAVVAILEILTRVCRHSTQMAYKVFIQKGLIELIIKEFLPMSGNWTGCGVLSDVYGMPLREALTLILTLCQAGRNMAAILLSRFGIQERFLRYILTDTTAESSAVYKLRHEALKAWKVCLSYGLADTIYIDTYPKIVSELQGCIASPDESHDLLSALIGCLEMAVVTAANQQRAGQFKNEHQGGSSEVSESHDVADVTSCLTWSHVADLVRPVTLILQQQLTNIASHYPVQKRGLQLCQSCLNFITTFYTCAQNQLLEGDLMECLKEMEGLFTLLGRLWNSVGFTYLFGRLSTYSNMVQTTPTTGEAISCLPEYWSSSVDEEKLLPLVRLHSPFPFVMALYRLIYNFAKINRGLLKISTTDKSSVVYCAIMCPDVWSYLRRAVLPSSSSFSHFTKCETHLQYFVIKLLMLALSYDESITVDRLVVHQLSLSLLTSLQYGEEYLAHDLLSTVVFSPLLCRGESEDETAAQLEKMHVSSPPSAGIIITPTAAPLPSSAGSLSEEACGCLPAVRATYIMAFSHMAEIVMESRHHFMQSNWQAKTCFSGHIGECLMPRDWVYMPLIDLYNQYSTVGLEIQNALSVHQLDQVRHVLRWVYLLERKRSSRLESVSVTLKISRVMCVFLTGNDLFLDKVVHSYLEGLFRLYTRQSLLARMNFEEKIPGLPSFYDLFVAVLQQYEAVSFGDPLFACYLLIPMQQRHSIEYRKAIWTENTGILRTLTLPLDQLLLDINHFLAPEETDPELVRLYYQALYGGSLRRVWSPVLYLVAVHHVNRFLYAQDKTHLQLKRTMMSKMLASNNQELQHHIVYYKKVDLSLLHGMELYTELPAIRQQYTDSLKSSI</sequence>
<accession>A0A9D4L9V7</accession>
<dbReference type="AlphaFoldDB" id="A0A9D4L9V7"/>